<dbReference type="Proteomes" id="UP000606463">
    <property type="component" value="Unassembled WGS sequence"/>
</dbReference>
<dbReference type="SUPFAM" id="SSF52821">
    <property type="entry name" value="Rhodanese/Cell cycle control phosphatase"/>
    <property type="match status" value="1"/>
</dbReference>
<name>A0A9D0YSE3_AQUAO</name>
<dbReference type="EMBL" id="DQVE01000059">
    <property type="protein sequence ID" value="HIP98882.1"/>
    <property type="molecule type" value="Genomic_DNA"/>
</dbReference>
<dbReference type="AlphaFoldDB" id="A0A9D0YSE3"/>
<dbReference type="PROSITE" id="PS50206">
    <property type="entry name" value="RHODANESE_3"/>
    <property type="match status" value="1"/>
</dbReference>
<organism evidence="2 3">
    <name type="scientific">Aquifex aeolicus</name>
    <dbReference type="NCBI Taxonomy" id="63363"/>
    <lineage>
        <taxon>Bacteria</taxon>
        <taxon>Pseudomonadati</taxon>
        <taxon>Aquificota</taxon>
        <taxon>Aquificia</taxon>
        <taxon>Aquificales</taxon>
        <taxon>Aquificaceae</taxon>
        <taxon>Aquifex</taxon>
    </lineage>
</organism>
<evidence type="ECO:0000259" key="1">
    <source>
        <dbReference type="PROSITE" id="PS50206"/>
    </source>
</evidence>
<evidence type="ECO:0000313" key="3">
    <source>
        <dbReference type="Proteomes" id="UP000606463"/>
    </source>
</evidence>
<reference evidence="2" key="1">
    <citation type="journal article" date="2020" name="ISME J.">
        <title>Gammaproteobacteria mediating utilization of methyl-, sulfur- and petroleum organic compounds in deep ocean hydrothermal plumes.</title>
        <authorList>
            <person name="Zhou Z."/>
            <person name="Liu Y."/>
            <person name="Pan J."/>
            <person name="Cron B.R."/>
            <person name="Toner B.M."/>
            <person name="Anantharaman K."/>
            <person name="Breier J.A."/>
            <person name="Dick G.J."/>
            <person name="Li M."/>
        </authorList>
    </citation>
    <scope>NUCLEOTIDE SEQUENCE</scope>
    <source>
        <strain evidence="2">SZUA-1501</strain>
    </source>
</reference>
<dbReference type="InterPro" id="IPR001763">
    <property type="entry name" value="Rhodanese-like_dom"/>
</dbReference>
<dbReference type="PANTHER" id="PTHR43031:SF10">
    <property type="entry name" value="RHODANESE DOMAIN-CONTAINING PROTEIN"/>
    <property type="match status" value="1"/>
</dbReference>
<evidence type="ECO:0000313" key="2">
    <source>
        <dbReference type="EMBL" id="HIP98882.1"/>
    </source>
</evidence>
<dbReference type="PANTHER" id="PTHR43031">
    <property type="entry name" value="FAD-DEPENDENT OXIDOREDUCTASE"/>
    <property type="match status" value="1"/>
</dbReference>
<gene>
    <name evidence="2" type="ORF">EYH37_05955</name>
</gene>
<protein>
    <submittedName>
        <fullName evidence="2">Rhodanese-like domain-containing protein</fullName>
    </submittedName>
</protein>
<comment type="caution">
    <text evidence="2">The sequence shown here is derived from an EMBL/GenBank/DDBJ whole genome shotgun (WGS) entry which is preliminary data.</text>
</comment>
<dbReference type="Pfam" id="PF00581">
    <property type="entry name" value="Rhodanese"/>
    <property type="match status" value="1"/>
</dbReference>
<dbReference type="InterPro" id="IPR036873">
    <property type="entry name" value="Rhodanese-like_dom_sf"/>
</dbReference>
<dbReference type="CDD" id="cd00158">
    <property type="entry name" value="RHOD"/>
    <property type="match status" value="1"/>
</dbReference>
<dbReference type="InterPro" id="IPR050229">
    <property type="entry name" value="GlpE_sulfurtransferase"/>
</dbReference>
<feature type="domain" description="Rhodanese" evidence="1">
    <location>
        <begin position="41"/>
        <end position="131"/>
    </location>
</feature>
<accession>A0A9D0YSE3</accession>
<dbReference type="SMART" id="SM00450">
    <property type="entry name" value="RHOD"/>
    <property type="match status" value="1"/>
</dbReference>
<sequence>MNIDWNEVEKLKSFFSFFTSDYLAKRPCRVRPHTLVDWIKKGEKVLIVDIRTPAESSIIGFTYEKTLRIPMNQIFERENIEKLASYGDHKIVIACRIGLRSLVVTAFLRRVGLNNAYSLEGGIISLAQEVRC</sequence>
<dbReference type="Gene3D" id="3.40.250.10">
    <property type="entry name" value="Rhodanese-like domain"/>
    <property type="match status" value="1"/>
</dbReference>
<proteinExistence type="predicted"/>